<organism evidence="1 2">
    <name type="scientific">Holotrichia oblita</name>
    <name type="common">Chafer beetle</name>
    <dbReference type="NCBI Taxonomy" id="644536"/>
    <lineage>
        <taxon>Eukaryota</taxon>
        <taxon>Metazoa</taxon>
        <taxon>Ecdysozoa</taxon>
        <taxon>Arthropoda</taxon>
        <taxon>Hexapoda</taxon>
        <taxon>Insecta</taxon>
        <taxon>Pterygota</taxon>
        <taxon>Neoptera</taxon>
        <taxon>Endopterygota</taxon>
        <taxon>Coleoptera</taxon>
        <taxon>Polyphaga</taxon>
        <taxon>Scarabaeiformia</taxon>
        <taxon>Scarabaeidae</taxon>
        <taxon>Melolonthinae</taxon>
        <taxon>Holotrichia</taxon>
    </lineage>
</organism>
<proteinExistence type="predicted"/>
<keyword evidence="2" id="KW-1185">Reference proteome</keyword>
<gene>
    <name evidence="1" type="ORF">MML48_3g00001195</name>
</gene>
<accession>A0ACB9TD77</accession>
<name>A0ACB9TD77_HOLOL</name>
<dbReference type="Proteomes" id="UP001056778">
    <property type="component" value="Chromosome 3"/>
</dbReference>
<reference evidence="1" key="1">
    <citation type="submission" date="2022-04" db="EMBL/GenBank/DDBJ databases">
        <title>Chromosome-scale genome assembly of Holotrichia oblita Faldermann.</title>
        <authorList>
            <person name="Rongchong L."/>
        </authorList>
    </citation>
    <scope>NUCLEOTIDE SEQUENCE</scope>
    <source>
        <strain evidence="1">81SQS9</strain>
    </source>
</reference>
<evidence type="ECO:0000313" key="2">
    <source>
        <dbReference type="Proteomes" id="UP001056778"/>
    </source>
</evidence>
<comment type="caution">
    <text evidence="1">The sequence shown here is derived from an EMBL/GenBank/DDBJ whole genome shotgun (WGS) entry which is preliminary data.</text>
</comment>
<evidence type="ECO:0000313" key="1">
    <source>
        <dbReference type="EMBL" id="KAI4464758.1"/>
    </source>
</evidence>
<protein>
    <submittedName>
        <fullName evidence="1">Transposase</fullName>
    </submittedName>
</protein>
<dbReference type="EMBL" id="CM043017">
    <property type="protein sequence ID" value="KAI4464758.1"/>
    <property type="molecule type" value="Genomic_DNA"/>
</dbReference>
<sequence>MSRVLRRFVATGSNARRPGQGCARVTTPDQDRFLRMHTLRQRVVTNSLLQYEFLERYNGRISQNTVQRRFTEANLRPRSVAPGPLLTAEHRRQRLNFGREHINWNMEDWSRILFTDEFRCTVDTVRNSGESMVVRADPTKLRPSITHQLSTHFTKAMLYANSPWDVRVYLSNIVG</sequence>